<feature type="region of interest" description="Disordered" evidence="1">
    <location>
        <begin position="77"/>
        <end position="98"/>
    </location>
</feature>
<gene>
    <name evidence="2" type="ORF">B0H17DRAFT_1134138</name>
</gene>
<dbReference type="AlphaFoldDB" id="A0AAD7DGK6"/>
<reference evidence="2" key="1">
    <citation type="submission" date="2023-03" db="EMBL/GenBank/DDBJ databases">
        <title>Massive genome expansion in bonnet fungi (Mycena s.s.) driven by repeated elements and novel gene families across ecological guilds.</title>
        <authorList>
            <consortium name="Lawrence Berkeley National Laboratory"/>
            <person name="Harder C.B."/>
            <person name="Miyauchi S."/>
            <person name="Viragh M."/>
            <person name="Kuo A."/>
            <person name="Thoen E."/>
            <person name="Andreopoulos B."/>
            <person name="Lu D."/>
            <person name="Skrede I."/>
            <person name="Drula E."/>
            <person name="Henrissat B."/>
            <person name="Morin E."/>
            <person name="Kohler A."/>
            <person name="Barry K."/>
            <person name="LaButti K."/>
            <person name="Morin E."/>
            <person name="Salamov A."/>
            <person name="Lipzen A."/>
            <person name="Mereny Z."/>
            <person name="Hegedus B."/>
            <person name="Baldrian P."/>
            <person name="Stursova M."/>
            <person name="Weitz H."/>
            <person name="Taylor A."/>
            <person name="Grigoriev I.V."/>
            <person name="Nagy L.G."/>
            <person name="Martin F."/>
            <person name="Kauserud H."/>
        </authorList>
    </citation>
    <scope>NUCLEOTIDE SEQUENCE</scope>
    <source>
        <strain evidence="2">CBHHK067</strain>
    </source>
</reference>
<comment type="caution">
    <text evidence="2">The sequence shown here is derived from an EMBL/GenBank/DDBJ whole genome shotgun (WGS) entry which is preliminary data.</text>
</comment>
<dbReference type="EMBL" id="JARKIE010000062">
    <property type="protein sequence ID" value="KAJ7690869.1"/>
    <property type="molecule type" value="Genomic_DNA"/>
</dbReference>
<accession>A0AAD7DGK6</accession>
<organism evidence="2 3">
    <name type="scientific">Mycena rosella</name>
    <name type="common">Pink bonnet</name>
    <name type="synonym">Agaricus rosellus</name>
    <dbReference type="NCBI Taxonomy" id="1033263"/>
    <lineage>
        <taxon>Eukaryota</taxon>
        <taxon>Fungi</taxon>
        <taxon>Dikarya</taxon>
        <taxon>Basidiomycota</taxon>
        <taxon>Agaricomycotina</taxon>
        <taxon>Agaricomycetes</taxon>
        <taxon>Agaricomycetidae</taxon>
        <taxon>Agaricales</taxon>
        <taxon>Marasmiineae</taxon>
        <taxon>Mycenaceae</taxon>
        <taxon>Mycena</taxon>
    </lineage>
</organism>
<evidence type="ECO:0000256" key="1">
    <source>
        <dbReference type="SAM" id="MobiDB-lite"/>
    </source>
</evidence>
<evidence type="ECO:0000313" key="3">
    <source>
        <dbReference type="Proteomes" id="UP001221757"/>
    </source>
</evidence>
<dbReference type="Proteomes" id="UP001221757">
    <property type="component" value="Unassembled WGS sequence"/>
</dbReference>
<sequence length="189" mass="21601">MSFTRYVIFSLLYLRPRLASGKHSTVLNPMSTSLCPLWVSPTDIRHGFRPRNTYDPTTPDYPTSAYVDVHRHVHQPAAHDMGRRLPPDYPPKRPRQPVLLRPRPRRALISKLRSAGRRPRRSSCWGREMYDLMQYQELEIPRHFSLVPCSVQMYTGLAAEYLCVAFGIAPTAPHRHPSTCAAALPDVDA</sequence>
<protein>
    <submittedName>
        <fullName evidence="2">Uncharacterized protein</fullName>
    </submittedName>
</protein>
<proteinExistence type="predicted"/>
<name>A0AAD7DGK6_MYCRO</name>
<evidence type="ECO:0000313" key="2">
    <source>
        <dbReference type="EMBL" id="KAJ7690869.1"/>
    </source>
</evidence>
<keyword evidence="3" id="KW-1185">Reference proteome</keyword>